<evidence type="ECO:0000313" key="1">
    <source>
        <dbReference type="EMBL" id="AIQ93214.1"/>
    </source>
</evidence>
<keyword evidence="2" id="KW-1185">Reference proteome</keyword>
<sequence length="65" mass="7151">MRAPGRVCEIRPERPGVGVALNACPNGFFAWKSRPAARRQREDLVLLTPGRSTFALSHETYGSPV</sequence>
<dbReference type="STRING" id="693986.MOC_5459"/>
<dbReference type="EMBL" id="CP003811">
    <property type="protein sequence ID" value="AIQ93214.1"/>
    <property type="molecule type" value="Genomic_DNA"/>
</dbReference>
<dbReference type="KEGG" id="mor:MOC_5459"/>
<dbReference type="AlphaFoldDB" id="A0A089QF31"/>
<proteinExistence type="predicted"/>
<organism evidence="1 2">
    <name type="scientific">Methylobacterium oryzae CBMB20</name>
    <dbReference type="NCBI Taxonomy" id="693986"/>
    <lineage>
        <taxon>Bacteria</taxon>
        <taxon>Pseudomonadati</taxon>
        <taxon>Pseudomonadota</taxon>
        <taxon>Alphaproteobacteria</taxon>
        <taxon>Hyphomicrobiales</taxon>
        <taxon>Methylobacteriaceae</taxon>
        <taxon>Methylobacterium</taxon>
    </lineage>
</organism>
<dbReference type="HOGENOM" id="CLU_2844874_0_0_5"/>
<accession>A0A089QF31</accession>
<dbReference type="Proteomes" id="UP000029492">
    <property type="component" value="Chromosome"/>
</dbReference>
<name>A0A089QF31_9HYPH</name>
<evidence type="ECO:0000313" key="2">
    <source>
        <dbReference type="Proteomes" id="UP000029492"/>
    </source>
</evidence>
<gene>
    <name evidence="1" type="ORF">MOC_5459</name>
</gene>
<reference evidence="1 2" key="1">
    <citation type="journal article" date="2014" name="PLoS ONE">
        <title>Genome Information of Methylobacterium oryzae, a Plant-Probiotic Methylotroph in the Phyllosphere.</title>
        <authorList>
            <person name="Kwak M.J."/>
            <person name="Jeong H."/>
            <person name="Madhaiyan M."/>
            <person name="Lee Y."/>
            <person name="Sa T.M."/>
            <person name="Oh T.K."/>
            <person name="Kim J.F."/>
        </authorList>
    </citation>
    <scope>NUCLEOTIDE SEQUENCE [LARGE SCALE GENOMIC DNA]</scope>
    <source>
        <strain evidence="1 2">CBMB20</strain>
    </source>
</reference>
<protein>
    <submittedName>
        <fullName evidence="1">Integrase catalytic region</fullName>
    </submittedName>
</protein>